<name>A0A2T4A1W3_TRIHA</name>
<dbReference type="EMBL" id="KZ679686">
    <property type="protein sequence ID" value="PTB51050.1"/>
    <property type="molecule type" value="Genomic_DNA"/>
</dbReference>
<protein>
    <submittedName>
        <fullName evidence="1">Uncharacterized protein</fullName>
    </submittedName>
</protein>
<dbReference type="Proteomes" id="UP000241690">
    <property type="component" value="Unassembled WGS sequence"/>
</dbReference>
<dbReference type="AlphaFoldDB" id="A0A2T4A1W3"/>
<accession>A0A2T4A1W3</accession>
<dbReference type="RefSeq" id="XP_024770727.1">
    <property type="nucleotide sequence ID" value="XM_024913643.1"/>
</dbReference>
<sequence length="117" mass="13771">MRRLFRLLCFFFFFASIAFLRFSLRILISCIIINWHMTGGNRPAHRRWNVGTFTFTQTHKRSTRVPQSSTRKTAIVNRGKAVLGQARNEKRHYDKRHEKVDEKAFVSPSVSGDEEKK</sequence>
<organism evidence="1 2">
    <name type="scientific">Trichoderma harzianum CBS 226.95</name>
    <dbReference type="NCBI Taxonomy" id="983964"/>
    <lineage>
        <taxon>Eukaryota</taxon>
        <taxon>Fungi</taxon>
        <taxon>Dikarya</taxon>
        <taxon>Ascomycota</taxon>
        <taxon>Pezizomycotina</taxon>
        <taxon>Sordariomycetes</taxon>
        <taxon>Hypocreomycetidae</taxon>
        <taxon>Hypocreales</taxon>
        <taxon>Hypocreaceae</taxon>
        <taxon>Trichoderma</taxon>
    </lineage>
</organism>
<evidence type="ECO:0000313" key="1">
    <source>
        <dbReference type="EMBL" id="PTB51050.1"/>
    </source>
</evidence>
<proteinExistence type="predicted"/>
<keyword evidence="2" id="KW-1185">Reference proteome</keyword>
<reference evidence="1 2" key="1">
    <citation type="submission" date="2016-07" db="EMBL/GenBank/DDBJ databases">
        <title>Multiple horizontal gene transfer events from other fungi enriched the ability of initially mycotrophic Trichoderma (Ascomycota) to feed on dead plant biomass.</title>
        <authorList>
            <consortium name="DOE Joint Genome Institute"/>
            <person name="Aerts A."/>
            <person name="Atanasova L."/>
            <person name="Chenthamara K."/>
            <person name="Zhang J."/>
            <person name="Grujic M."/>
            <person name="Henrissat B."/>
            <person name="Kuo A."/>
            <person name="Salamov A."/>
            <person name="Lipzen A."/>
            <person name="Labutti K."/>
            <person name="Barry K."/>
            <person name="Miao Y."/>
            <person name="Rahimi M.J."/>
            <person name="Shen Q."/>
            <person name="Grigoriev I.V."/>
            <person name="Kubicek C.P."/>
            <person name="Druzhinina I.S."/>
        </authorList>
    </citation>
    <scope>NUCLEOTIDE SEQUENCE [LARGE SCALE GENOMIC DNA]</scope>
    <source>
        <strain evidence="1 2">CBS 226.95</strain>
    </source>
</reference>
<dbReference type="GeneID" id="36622206"/>
<evidence type="ECO:0000313" key="2">
    <source>
        <dbReference type="Proteomes" id="UP000241690"/>
    </source>
</evidence>
<gene>
    <name evidence="1" type="ORF">M431DRAFT_231660</name>
</gene>